<dbReference type="InterPro" id="IPR025209">
    <property type="entry name" value="DUF4209"/>
</dbReference>
<feature type="domain" description="DUF4209" evidence="1">
    <location>
        <begin position="144"/>
        <end position="223"/>
    </location>
</feature>
<proteinExistence type="predicted"/>
<accession>A0AA97LIY7</accession>
<evidence type="ECO:0000259" key="1">
    <source>
        <dbReference type="Pfam" id="PF13910"/>
    </source>
</evidence>
<gene>
    <name evidence="3" type="primary">ERMARD</name>
</gene>
<reference evidence="3" key="1">
    <citation type="submission" date="2025-08" db="UniProtKB">
        <authorList>
            <consortium name="RefSeq"/>
        </authorList>
    </citation>
    <scope>IDENTIFICATION</scope>
    <source>
        <tissue evidence="3">Blood</tissue>
    </source>
</reference>
<dbReference type="Proteomes" id="UP001190640">
    <property type="component" value="Chromosome 1"/>
</dbReference>
<name>A0AA97LIY7_EUBMA</name>
<dbReference type="KEGG" id="emc:129344498"/>
<evidence type="ECO:0000313" key="2">
    <source>
        <dbReference type="Proteomes" id="UP001190640"/>
    </source>
</evidence>
<keyword evidence="2" id="KW-1185">Reference proteome</keyword>
<dbReference type="AlphaFoldDB" id="A0AA97LIY7"/>
<dbReference type="GeneID" id="129344498"/>
<dbReference type="InterPro" id="IPR039635">
    <property type="entry name" value="ERMARD"/>
</dbReference>
<protein>
    <submittedName>
        <fullName evidence="3">Endoplasmic reticulum membrane-associated RNA degradation protein</fullName>
    </submittedName>
</protein>
<dbReference type="CTD" id="55780"/>
<dbReference type="PANTHER" id="PTHR31701:SF2">
    <property type="entry name" value="ENDOPLASMIC RETICULUM MEMBRANE-ASSOCIATED RNA DEGRADATION PROTEIN"/>
    <property type="match status" value="1"/>
</dbReference>
<dbReference type="Pfam" id="PF13910">
    <property type="entry name" value="DUF4209"/>
    <property type="match status" value="1"/>
</dbReference>
<dbReference type="PANTHER" id="PTHR31701">
    <property type="entry name" value="ENDOPLASMIC RETICULUM MEMBRANE-ASSOCIATED RNA DEGRADATION PROTEIN"/>
    <property type="match status" value="1"/>
</dbReference>
<sequence>MDAGHENSREGIETLDHDSVTTCLSSAVHYMVCELGFEIEANYAVSRFMAANGEIYWKTIIECLHYSKTDSSVDYVKSVRSLGPLCQSVHLHLQSLTTEQFKDQFMMWFQWTHCSEIFLEMFNVLKCPHATAIELSLMKLMSCLERALGDVFLLICKDCPFLLRDLLASWELSTVFGQSVMDVLKVFIGSPDGLNLRNILWHGFASPQEIPAKYSSMLLFLTIGLGQLLNNYLLQTQSVLVHRPYVSFTKLEELRVFPDLRNELLSLAEELVIKSSIIVRTMQPFWIIALTSFRQHRYADSVILLLPQLENGLRLLFTTVNKCPSRLITAESSSQYTTFDEMLAKQFNNEEVNKLPLVLGESAMEFLWDFLNHQEGPRIRDHLSHGEINLNYFPKEIGNSLLAFSITLLDRFSKDKIADSKEHEILKPLVSCGNNYCSQFHPIAQFKKQILKYVKSINLWSDLPEVPNEQEMTGSEEDSASAPCILVVADIFSLVQVYLPLDVRLQGSSLNNLITEKLMIKLCSKPIRILFCSRSVLEITVVLRQIGLQCHQVSCQVISTCETRCKQWINKSLRSRQRHNYLRLKRSIKYLSPVLQLILILITLELINIHTVCNKNSSEYQQYLKFLKLILQYTENLVTYTSPEKNKWDETMALTDKALIKIRTFLEKQQMLVQLAK</sequence>
<organism evidence="2 3">
    <name type="scientific">Eublepharis macularius</name>
    <name type="common">Leopard gecko</name>
    <name type="synonym">Cyrtodactylus macularius</name>
    <dbReference type="NCBI Taxonomy" id="481883"/>
    <lineage>
        <taxon>Eukaryota</taxon>
        <taxon>Metazoa</taxon>
        <taxon>Chordata</taxon>
        <taxon>Craniata</taxon>
        <taxon>Vertebrata</taxon>
        <taxon>Euteleostomi</taxon>
        <taxon>Lepidosauria</taxon>
        <taxon>Squamata</taxon>
        <taxon>Bifurcata</taxon>
        <taxon>Gekkota</taxon>
        <taxon>Eublepharidae</taxon>
        <taxon>Eublepharinae</taxon>
        <taxon>Eublepharis</taxon>
    </lineage>
</organism>
<evidence type="ECO:0000313" key="3">
    <source>
        <dbReference type="RefSeq" id="XP_054857165.1"/>
    </source>
</evidence>
<dbReference type="RefSeq" id="XP_054857165.1">
    <property type="nucleotide sequence ID" value="XM_055001190.1"/>
</dbReference>